<sequence length="294" mass="31936">MTPWTRAVDADAGRAMIAAAASRVRARRLAVQHWAEPEPERGEIWHLVDDPVTVWAMPDATGALLLDIDVPVRDGVDAARLRRWLAELAAVAGWTGSWRVGVLDHDPLMASLTADPDARHVATKMQLDVRTVAEPSGVHLRAMDDVDYAAYRERADEEYAQERVAAGADPSIEAARATAAAQMAEMLPDGPRTRGQRMWTVRDGAGERVGILWVALRDGFGFINDISLDESRRGQGIGTQVLRAAAAEMRAVGLGVLALNVFGSNDAARRLYAREGFRETETLWSVPIPAASVA</sequence>
<dbReference type="GO" id="GO:0016747">
    <property type="term" value="F:acyltransferase activity, transferring groups other than amino-acyl groups"/>
    <property type="evidence" value="ECO:0007669"/>
    <property type="project" value="InterPro"/>
</dbReference>
<dbReference type="SUPFAM" id="SSF55729">
    <property type="entry name" value="Acyl-CoA N-acyltransferases (Nat)"/>
    <property type="match status" value="1"/>
</dbReference>
<evidence type="ECO:0000313" key="4">
    <source>
        <dbReference type="EMBL" id="QMU98498.1"/>
    </source>
</evidence>
<dbReference type="CDD" id="cd04301">
    <property type="entry name" value="NAT_SF"/>
    <property type="match status" value="1"/>
</dbReference>
<accession>A0A7D7WDP3</accession>
<gene>
    <name evidence="4" type="ORF">FVO59_15880</name>
</gene>
<organism evidence="4 5">
    <name type="scientific">Microbacterium esteraromaticum</name>
    <dbReference type="NCBI Taxonomy" id="57043"/>
    <lineage>
        <taxon>Bacteria</taxon>
        <taxon>Bacillati</taxon>
        <taxon>Actinomycetota</taxon>
        <taxon>Actinomycetes</taxon>
        <taxon>Micrococcales</taxon>
        <taxon>Microbacteriaceae</taxon>
        <taxon>Microbacterium</taxon>
    </lineage>
</organism>
<reference evidence="4 5" key="1">
    <citation type="journal article" date="2020" name="Front. Microbiol.">
        <title>Design of Bacterial Strain-Specific qPCR Assays Using NGS Data and Publicly Available Resources and Its Application to Track Biocontrol Strains.</title>
        <authorList>
            <person name="Hernandez I."/>
            <person name="Sant C."/>
            <person name="Martinez R."/>
            <person name="Fernandez C."/>
        </authorList>
    </citation>
    <scope>NUCLEOTIDE SEQUENCE [LARGE SCALE GENOMIC DNA]</scope>
    <source>
        <strain evidence="4 5">B24</strain>
    </source>
</reference>
<proteinExistence type="predicted"/>
<name>A0A7D7WDP3_9MICO</name>
<dbReference type="Pfam" id="PF00583">
    <property type="entry name" value="Acetyltransf_1"/>
    <property type="match status" value="1"/>
</dbReference>
<evidence type="ECO:0000259" key="3">
    <source>
        <dbReference type="PROSITE" id="PS51186"/>
    </source>
</evidence>
<dbReference type="InterPro" id="IPR016181">
    <property type="entry name" value="Acyl_CoA_acyltransferase"/>
</dbReference>
<dbReference type="PANTHER" id="PTHR43420">
    <property type="entry name" value="ACETYLTRANSFERASE"/>
    <property type="match status" value="1"/>
</dbReference>
<feature type="domain" description="N-acetyltransferase" evidence="3">
    <location>
        <begin position="138"/>
        <end position="294"/>
    </location>
</feature>
<keyword evidence="1 4" id="KW-0808">Transferase</keyword>
<evidence type="ECO:0000313" key="5">
    <source>
        <dbReference type="Proteomes" id="UP000515708"/>
    </source>
</evidence>
<dbReference type="InterPro" id="IPR050680">
    <property type="entry name" value="YpeA/RimI_acetyltransf"/>
</dbReference>
<dbReference type="PROSITE" id="PS51186">
    <property type="entry name" value="GNAT"/>
    <property type="match status" value="1"/>
</dbReference>
<dbReference type="RefSeq" id="WP_182253518.1">
    <property type="nucleotide sequence ID" value="NZ_CP043732.1"/>
</dbReference>
<dbReference type="EMBL" id="CP043732">
    <property type="protein sequence ID" value="QMU98498.1"/>
    <property type="molecule type" value="Genomic_DNA"/>
</dbReference>
<dbReference type="Gene3D" id="3.40.630.30">
    <property type="match status" value="1"/>
</dbReference>
<dbReference type="PANTHER" id="PTHR43420:SF44">
    <property type="entry name" value="ACETYLTRANSFERASE YPEA"/>
    <property type="match status" value="1"/>
</dbReference>
<evidence type="ECO:0000256" key="1">
    <source>
        <dbReference type="ARBA" id="ARBA00022679"/>
    </source>
</evidence>
<protein>
    <submittedName>
        <fullName evidence="4">GNAT family N-acetyltransferase</fullName>
    </submittedName>
</protein>
<keyword evidence="2" id="KW-0012">Acyltransferase</keyword>
<dbReference type="AlphaFoldDB" id="A0A7D7WDP3"/>
<dbReference type="InterPro" id="IPR000182">
    <property type="entry name" value="GNAT_dom"/>
</dbReference>
<dbReference type="Proteomes" id="UP000515708">
    <property type="component" value="Chromosome"/>
</dbReference>
<evidence type="ECO:0000256" key="2">
    <source>
        <dbReference type="ARBA" id="ARBA00023315"/>
    </source>
</evidence>